<dbReference type="RefSeq" id="WP_130081138.1">
    <property type="nucleotide sequence ID" value="NZ_RCXX01000007.1"/>
</dbReference>
<dbReference type="Proteomes" id="UP000431575">
    <property type="component" value="Unassembled WGS sequence"/>
</dbReference>
<protein>
    <submittedName>
        <fullName evidence="1">Uncharacterized protein</fullName>
    </submittedName>
</protein>
<dbReference type="EMBL" id="WCTM01000007">
    <property type="protein sequence ID" value="KAB4241586.1"/>
    <property type="molecule type" value="Genomic_DNA"/>
</dbReference>
<organism evidence="1 2">
    <name type="scientific">Bacteroides uniformis</name>
    <dbReference type="NCBI Taxonomy" id="820"/>
    <lineage>
        <taxon>Bacteria</taxon>
        <taxon>Pseudomonadati</taxon>
        <taxon>Bacteroidota</taxon>
        <taxon>Bacteroidia</taxon>
        <taxon>Bacteroidales</taxon>
        <taxon>Bacteroidaceae</taxon>
        <taxon>Bacteroides</taxon>
    </lineage>
</organism>
<name>A0A4Q5E714_BACUN</name>
<evidence type="ECO:0000313" key="1">
    <source>
        <dbReference type="EMBL" id="KAB4241586.1"/>
    </source>
</evidence>
<gene>
    <name evidence="1" type="ORF">GAP41_12605</name>
</gene>
<reference evidence="1 2" key="1">
    <citation type="journal article" date="2019" name="Nat. Med.">
        <title>A library of human gut bacterial isolates paired with longitudinal multiomics data enables mechanistic microbiome research.</title>
        <authorList>
            <person name="Poyet M."/>
            <person name="Groussin M."/>
            <person name="Gibbons S.M."/>
            <person name="Avila-Pacheco J."/>
            <person name="Jiang X."/>
            <person name="Kearney S.M."/>
            <person name="Perrotta A.R."/>
            <person name="Berdy B."/>
            <person name="Zhao S."/>
            <person name="Lieberman T.D."/>
            <person name="Swanson P.K."/>
            <person name="Smith M."/>
            <person name="Roesemann S."/>
            <person name="Alexander J.E."/>
            <person name="Rich S.A."/>
            <person name="Livny J."/>
            <person name="Vlamakis H."/>
            <person name="Clish C."/>
            <person name="Bullock K."/>
            <person name="Deik A."/>
            <person name="Scott J."/>
            <person name="Pierce K.A."/>
            <person name="Xavier R.J."/>
            <person name="Alm E.J."/>
        </authorList>
    </citation>
    <scope>NUCLEOTIDE SEQUENCE [LARGE SCALE GENOMIC DNA]</scope>
    <source>
        <strain evidence="1 2">BIOML-A6</strain>
    </source>
</reference>
<dbReference type="AlphaFoldDB" id="A0A4Q5E714"/>
<evidence type="ECO:0000313" key="2">
    <source>
        <dbReference type="Proteomes" id="UP000431575"/>
    </source>
</evidence>
<accession>A0A4Q5E714</accession>
<sequence>MEKEHKVNEAKGIIVSRILLEEYGYDGDMPTDGQMQAIANELLEYWGVSGGFEDALASTMSSMFGVKAKG</sequence>
<proteinExistence type="predicted"/>
<comment type="caution">
    <text evidence="1">The sequence shown here is derived from an EMBL/GenBank/DDBJ whole genome shotgun (WGS) entry which is preliminary data.</text>
</comment>